<organism evidence="2 3">
    <name type="scientific">Enterococcus mundtii</name>
    <dbReference type="NCBI Taxonomy" id="53346"/>
    <lineage>
        <taxon>Bacteria</taxon>
        <taxon>Bacillati</taxon>
        <taxon>Bacillota</taxon>
        <taxon>Bacilli</taxon>
        <taxon>Lactobacillales</taxon>
        <taxon>Enterococcaceae</taxon>
        <taxon>Enterococcus</taxon>
    </lineage>
</organism>
<keyword evidence="1" id="KW-1133">Transmembrane helix</keyword>
<proteinExistence type="predicted"/>
<keyword evidence="1" id="KW-0812">Transmembrane</keyword>
<dbReference type="RefSeq" id="WP_104871980.1">
    <property type="nucleotide sequence ID" value="NZ_PUAP01000028.1"/>
</dbReference>
<accession>A0A2S7RSM4</accession>
<sequence length="135" mass="15253">MRKQINKRLVIGIAVLISLVMIGIGGKVYIDKREERKAQELLIAEKESVQALKNTFADIAEVKIEQFDRNEMTGFYGAMVTMTNIKGESVYFDYGFISQTNKLGAYGIEDIDMQKEGITTRKIKVTYSNGQEEEG</sequence>
<dbReference type="EMBL" id="PUAP01000028">
    <property type="protein sequence ID" value="PQF22671.1"/>
    <property type="molecule type" value="Genomic_DNA"/>
</dbReference>
<dbReference type="AlphaFoldDB" id="A0A2S7RSM4"/>
<evidence type="ECO:0000256" key="1">
    <source>
        <dbReference type="SAM" id="Phobius"/>
    </source>
</evidence>
<name>A0A2S7RSM4_ENTMU</name>
<keyword evidence="1" id="KW-0472">Membrane</keyword>
<protein>
    <recommendedName>
        <fullName evidence="4">DUF1310 domain-containing protein</fullName>
    </recommendedName>
</protein>
<feature type="transmembrane region" description="Helical" evidence="1">
    <location>
        <begin position="9"/>
        <end position="30"/>
    </location>
</feature>
<evidence type="ECO:0000313" key="3">
    <source>
        <dbReference type="Proteomes" id="UP000237934"/>
    </source>
</evidence>
<dbReference type="Proteomes" id="UP000237934">
    <property type="component" value="Unassembled WGS sequence"/>
</dbReference>
<gene>
    <name evidence="2" type="ORF">CUS89_09785</name>
</gene>
<reference evidence="2 3" key="1">
    <citation type="journal article" date="2018" name="Pathog. Dis.">
        <title>Whole-genome sequencing based characterization of antimicrobial resistance in Enterococcus.</title>
        <authorList>
            <person name="Tyson G."/>
        </authorList>
    </citation>
    <scope>NUCLEOTIDE SEQUENCE [LARGE SCALE GENOMIC DNA]</scope>
    <source>
        <strain evidence="2 3">CVM N55263</strain>
    </source>
</reference>
<evidence type="ECO:0000313" key="2">
    <source>
        <dbReference type="EMBL" id="PQF22671.1"/>
    </source>
</evidence>
<comment type="caution">
    <text evidence="2">The sequence shown here is derived from an EMBL/GenBank/DDBJ whole genome shotgun (WGS) entry which is preliminary data.</text>
</comment>
<evidence type="ECO:0008006" key="4">
    <source>
        <dbReference type="Google" id="ProtNLM"/>
    </source>
</evidence>